<proteinExistence type="predicted"/>
<feature type="compositionally biased region" description="Basic and acidic residues" evidence="1">
    <location>
        <begin position="1"/>
        <end position="11"/>
    </location>
</feature>
<comment type="caution">
    <text evidence="2">The sequence shown here is derived from an EMBL/GenBank/DDBJ whole genome shotgun (WGS) entry which is preliminary data.</text>
</comment>
<protein>
    <submittedName>
        <fullName evidence="2">Uncharacterized protein</fullName>
    </submittedName>
</protein>
<feature type="region of interest" description="Disordered" evidence="1">
    <location>
        <begin position="1"/>
        <end position="20"/>
    </location>
</feature>
<evidence type="ECO:0000313" key="3">
    <source>
        <dbReference type="Proteomes" id="UP000034961"/>
    </source>
</evidence>
<gene>
    <name evidence="2" type="ORF">UU41_C0031G0010</name>
</gene>
<accession>A0A0G0UWY8</accession>
<reference evidence="2 3" key="1">
    <citation type="journal article" date="2015" name="Nature">
        <title>rRNA introns, odd ribosomes, and small enigmatic genomes across a large radiation of phyla.</title>
        <authorList>
            <person name="Brown C.T."/>
            <person name="Hug L.A."/>
            <person name="Thomas B.C."/>
            <person name="Sharon I."/>
            <person name="Castelle C.J."/>
            <person name="Singh A."/>
            <person name="Wilkins M.J."/>
            <person name="Williams K.H."/>
            <person name="Banfield J.F."/>
        </authorList>
    </citation>
    <scope>NUCLEOTIDE SEQUENCE [LARGE SCALE GENOMIC DNA]</scope>
</reference>
<organism evidence="2 3">
    <name type="scientific">Candidatus Roizmanbacteria bacterium GW2011_GWA1_41_13</name>
    <dbReference type="NCBI Taxonomy" id="1618474"/>
    <lineage>
        <taxon>Bacteria</taxon>
        <taxon>Candidatus Roizmaniibacteriota</taxon>
    </lineage>
</organism>
<evidence type="ECO:0000256" key="1">
    <source>
        <dbReference type="SAM" id="MobiDB-lite"/>
    </source>
</evidence>
<name>A0A0G0UWY8_9BACT</name>
<dbReference type="AlphaFoldDB" id="A0A0G0UWY8"/>
<sequence length="112" mass="13030">MPSETDSKPDFELPSEEPTERDFSVIWHSLPFPRLLLDRLNREMERLTKEGVSSHTEARQLAKEKIEEELTEEEYQNILAEIQSRPPRDSMMPPPAMMDAKEADPVFPPEVH</sequence>
<dbReference type="EMBL" id="LCAN01000031">
    <property type="protein sequence ID" value="KKR92031.1"/>
    <property type="molecule type" value="Genomic_DNA"/>
</dbReference>
<dbReference type="Proteomes" id="UP000034961">
    <property type="component" value="Unassembled WGS sequence"/>
</dbReference>
<feature type="region of interest" description="Disordered" evidence="1">
    <location>
        <begin position="81"/>
        <end position="112"/>
    </location>
</feature>
<evidence type="ECO:0000313" key="2">
    <source>
        <dbReference type="EMBL" id="KKR92031.1"/>
    </source>
</evidence>